<protein>
    <submittedName>
        <fullName evidence="6">Integrase</fullName>
    </submittedName>
</protein>
<evidence type="ECO:0000313" key="6">
    <source>
        <dbReference type="EMBL" id="PRD70481.1"/>
    </source>
</evidence>
<accession>A0A2S9KJ43</accession>
<keyword evidence="4" id="KW-0233">DNA recombination</keyword>
<dbReference type="Gene3D" id="1.10.443.10">
    <property type="entry name" value="Intergrase catalytic core"/>
    <property type="match status" value="1"/>
</dbReference>
<evidence type="ECO:0000259" key="5">
    <source>
        <dbReference type="PROSITE" id="PS51898"/>
    </source>
</evidence>
<gene>
    <name evidence="6" type="ORF">C6P61_00520</name>
</gene>
<dbReference type="PANTHER" id="PTHR30629:SF2">
    <property type="entry name" value="PROPHAGE INTEGRASE INTS-RELATED"/>
    <property type="match status" value="1"/>
</dbReference>
<dbReference type="Pfam" id="PF00589">
    <property type="entry name" value="Phage_integrase"/>
    <property type="match status" value="1"/>
</dbReference>
<comment type="caution">
    <text evidence="6">The sequence shown here is derived from an EMBL/GenBank/DDBJ whole genome shotgun (WGS) entry which is preliminary data.</text>
</comment>
<dbReference type="InterPro" id="IPR050808">
    <property type="entry name" value="Phage_Integrase"/>
</dbReference>
<keyword evidence="3" id="KW-0238">DNA-binding</keyword>
<evidence type="ECO:0000256" key="4">
    <source>
        <dbReference type="ARBA" id="ARBA00023172"/>
    </source>
</evidence>
<dbReference type="Proteomes" id="UP000238326">
    <property type="component" value="Unassembled WGS sequence"/>
</dbReference>
<evidence type="ECO:0000256" key="3">
    <source>
        <dbReference type="ARBA" id="ARBA00023125"/>
    </source>
</evidence>
<dbReference type="Gene3D" id="1.10.150.130">
    <property type="match status" value="1"/>
</dbReference>
<comment type="similarity">
    <text evidence="1">Belongs to the 'phage' integrase family.</text>
</comment>
<dbReference type="CDD" id="cd00801">
    <property type="entry name" value="INT_P4_C"/>
    <property type="match status" value="1"/>
</dbReference>
<dbReference type="AlphaFoldDB" id="A0A2S9KJ43"/>
<dbReference type="RefSeq" id="WP_105727971.1">
    <property type="nucleotide sequence ID" value="NZ_PVLR01000002.1"/>
</dbReference>
<evidence type="ECO:0000313" key="7">
    <source>
        <dbReference type="Proteomes" id="UP000238326"/>
    </source>
</evidence>
<dbReference type="OrthoDB" id="9775880at2"/>
<dbReference type="PROSITE" id="PS51898">
    <property type="entry name" value="TYR_RECOMBINASE"/>
    <property type="match status" value="1"/>
</dbReference>
<dbReference type="GO" id="GO:0003677">
    <property type="term" value="F:DNA binding"/>
    <property type="evidence" value="ECO:0007669"/>
    <property type="project" value="UniProtKB-KW"/>
</dbReference>
<dbReference type="EMBL" id="PVLR01000002">
    <property type="protein sequence ID" value="PRD70481.1"/>
    <property type="molecule type" value="Genomic_DNA"/>
</dbReference>
<dbReference type="InterPro" id="IPR011010">
    <property type="entry name" value="DNA_brk_join_enz"/>
</dbReference>
<reference evidence="6 7" key="1">
    <citation type="submission" date="2018-03" db="EMBL/GenBank/DDBJ databases">
        <title>Comparative genomics illustrates the genes involved in a hyperalkaliphilic mechanisms of Serpentinomonas isolated from highly-alkaline calcium-rich serpentinized springs.</title>
        <authorList>
            <person name="Suzuki S."/>
            <person name="Ishii S."/>
            <person name="Walworth N."/>
            <person name="Bird L."/>
            <person name="Kuenen J.G."/>
            <person name="Nealson K.H."/>
        </authorList>
    </citation>
    <scope>NUCLEOTIDE SEQUENCE [LARGE SCALE GENOMIC DNA]</scope>
    <source>
        <strain evidence="6 7">83</strain>
    </source>
</reference>
<organism evidence="6 7">
    <name type="scientific">Malikia spinosa</name>
    <dbReference type="NCBI Taxonomy" id="86180"/>
    <lineage>
        <taxon>Bacteria</taxon>
        <taxon>Pseudomonadati</taxon>
        <taxon>Pseudomonadota</taxon>
        <taxon>Betaproteobacteria</taxon>
        <taxon>Burkholderiales</taxon>
        <taxon>Comamonadaceae</taxon>
        <taxon>Malikia</taxon>
    </lineage>
</organism>
<dbReference type="InterPro" id="IPR025166">
    <property type="entry name" value="Integrase_DNA_bind_dom"/>
</dbReference>
<dbReference type="InterPro" id="IPR038488">
    <property type="entry name" value="Integrase_DNA-bd_sf"/>
</dbReference>
<keyword evidence="2" id="KW-0229">DNA integration</keyword>
<dbReference type="InterPro" id="IPR013762">
    <property type="entry name" value="Integrase-like_cat_sf"/>
</dbReference>
<dbReference type="PANTHER" id="PTHR30629">
    <property type="entry name" value="PROPHAGE INTEGRASE"/>
    <property type="match status" value="1"/>
</dbReference>
<dbReference type="GO" id="GO:0015074">
    <property type="term" value="P:DNA integration"/>
    <property type="evidence" value="ECO:0007669"/>
    <property type="project" value="UniProtKB-KW"/>
</dbReference>
<dbReference type="Pfam" id="PF13356">
    <property type="entry name" value="Arm-DNA-bind_3"/>
    <property type="match status" value="1"/>
</dbReference>
<evidence type="ECO:0000256" key="1">
    <source>
        <dbReference type="ARBA" id="ARBA00008857"/>
    </source>
</evidence>
<dbReference type="SUPFAM" id="SSF56349">
    <property type="entry name" value="DNA breaking-rejoining enzymes"/>
    <property type="match status" value="1"/>
</dbReference>
<dbReference type="Pfam" id="PF22022">
    <property type="entry name" value="Phage_int_M"/>
    <property type="match status" value="1"/>
</dbReference>
<dbReference type="InterPro" id="IPR002104">
    <property type="entry name" value="Integrase_catalytic"/>
</dbReference>
<evidence type="ECO:0000256" key="2">
    <source>
        <dbReference type="ARBA" id="ARBA00022908"/>
    </source>
</evidence>
<dbReference type="Gene3D" id="3.30.160.390">
    <property type="entry name" value="Integrase, DNA-binding domain"/>
    <property type="match status" value="1"/>
</dbReference>
<name>A0A2S9KJ43_9BURK</name>
<dbReference type="InterPro" id="IPR010998">
    <property type="entry name" value="Integrase_recombinase_N"/>
</dbReference>
<dbReference type="InterPro" id="IPR053876">
    <property type="entry name" value="Phage_int_M"/>
</dbReference>
<proteinExistence type="inferred from homology"/>
<feature type="domain" description="Tyr recombinase" evidence="5">
    <location>
        <begin position="201"/>
        <end position="376"/>
    </location>
</feature>
<keyword evidence="7" id="KW-1185">Reference proteome</keyword>
<sequence>MATNTLTDSQCRGFKPGDKGYKKFDGEGLYLWITPGGSKLWRQAYRWEGKEQTISWGPYPQVSLAEARAKRDQAKRQLRDGINPMAAAAAPKPAALTFSKCAELYWAGRKDCTPKYIDNATRALDTYLVPALGQRPIDGITRNDLLAELRQVDDAGKHVYVRKIRLWADAVFEWARANGHCDHNPAAEIDPKKAFAVAKVEHFAALEPNEMPQLFERLSFESPQQQSVLALRMLAYTWVRTTELRQMRWHEIEGDTWRIPAGKMKRSRDHVIPLSRQALELIEVMRQRARGSDYVFRGESRNDTPISENAILYLLYRIGFKGRMTGHGFRSVASTWANEAGYEPDHIELQLAHSEENKTRSAYNRARYLKQRRQMLQDWADWLDACAKPAE</sequence>
<dbReference type="GO" id="GO:0006310">
    <property type="term" value="P:DNA recombination"/>
    <property type="evidence" value="ECO:0007669"/>
    <property type="project" value="UniProtKB-KW"/>
</dbReference>